<name>A0ABW1ZDU6_9BACT</name>
<dbReference type="InterPro" id="IPR014059">
    <property type="entry name" value="TraI/TrwC_relax"/>
</dbReference>
<dbReference type="EMBL" id="JBHSWI010000001">
    <property type="protein sequence ID" value="MFC6647269.1"/>
    <property type="molecule type" value="Genomic_DNA"/>
</dbReference>
<protein>
    <submittedName>
        <fullName evidence="3">MobF family relaxase</fullName>
    </submittedName>
</protein>
<dbReference type="InterPro" id="IPR014862">
    <property type="entry name" value="TrwC"/>
</dbReference>
<organism evidence="3 4">
    <name type="scientific">Granulicella cerasi</name>
    <dbReference type="NCBI Taxonomy" id="741063"/>
    <lineage>
        <taxon>Bacteria</taxon>
        <taxon>Pseudomonadati</taxon>
        <taxon>Acidobacteriota</taxon>
        <taxon>Terriglobia</taxon>
        <taxon>Terriglobales</taxon>
        <taxon>Acidobacteriaceae</taxon>
        <taxon>Granulicella</taxon>
    </lineage>
</organism>
<dbReference type="RefSeq" id="WP_263370825.1">
    <property type="nucleotide sequence ID" value="NZ_JAGSYD010000002.1"/>
</dbReference>
<evidence type="ECO:0000313" key="4">
    <source>
        <dbReference type="Proteomes" id="UP001596391"/>
    </source>
</evidence>
<feature type="domain" description="UvrD-like helicase C-terminal" evidence="2">
    <location>
        <begin position="818"/>
        <end position="863"/>
    </location>
</feature>
<dbReference type="Gene3D" id="3.40.50.300">
    <property type="entry name" value="P-loop containing nucleotide triphosphate hydrolases"/>
    <property type="match status" value="2"/>
</dbReference>
<keyword evidence="4" id="KW-1185">Reference proteome</keyword>
<evidence type="ECO:0000259" key="2">
    <source>
        <dbReference type="Pfam" id="PF13538"/>
    </source>
</evidence>
<dbReference type="InterPro" id="IPR027785">
    <property type="entry name" value="UvrD-like_helicase_C"/>
</dbReference>
<dbReference type="SUPFAM" id="SSF55464">
    <property type="entry name" value="Origin of replication-binding domain, RBD-like"/>
    <property type="match status" value="1"/>
</dbReference>
<proteinExistence type="predicted"/>
<evidence type="ECO:0000259" key="1">
    <source>
        <dbReference type="Pfam" id="PF08751"/>
    </source>
</evidence>
<comment type="caution">
    <text evidence="3">The sequence shown here is derived from an EMBL/GenBank/DDBJ whole genome shotgun (WGS) entry which is preliminary data.</text>
</comment>
<feature type="domain" description="TrwC relaxase" evidence="1">
    <location>
        <begin position="10"/>
        <end position="299"/>
    </location>
</feature>
<dbReference type="Pfam" id="PF13604">
    <property type="entry name" value="AAA_30"/>
    <property type="match status" value="1"/>
</dbReference>
<dbReference type="Pfam" id="PF08751">
    <property type="entry name" value="TrwC"/>
    <property type="match status" value="1"/>
</dbReference>
<dbReference type="NCBIfam" id="TIGR02686">
    <property type="entry name" value="relax_trwC"/>
    <property type="match status" value="1"/>
</dbReference>
<dbReference type="Proteomes" id="UP001596391">
    <property type="component" value="Unassembled WGS sequence"/>
</dbReference>
<dbReference type="Pfam" id="PF13538">
    <property type="entry name" value="UvrD_C_2"/>
    <property type="match status" value="1"/>
</dbReference>
<sequence length="917" mass="102886">MLTLSKPLSAGQVRMYHEREFASERQNYWSRDQQGYSEWQGQLAKEWGLSGSVGDEHFARLTEGQHPFTQAQMVKHQVARTYEGKGGKEVTSMEHRAGWDATFSAPKSVSLTALVGGDERVRLAHRESVRVALGELEHYTQARIGNVHAPETTGKFAVATFEHDTARPVEGYAAPQLHTHSVIFNVTERDNGRTRSLQPRELYASQHFATAIYRAELATRLQELGYEIERGKYGQPEIKGYSREYLEASSLRREQIKDLLREQGLDGAGAAQIAARSTRDKKELLPPEEVQRQHCELAATFGHQADHVVAAARERSQQHQQERKPEVAARQAVTYARDHLFEKSAVHDRRALYDIALQRGMGEVTYGQVRQEVNRRFDSGEFQQAPSSVRGPQITTAEMVSTEREIVGILESGNQRGYHHPMLLEGRERFDTVERHAELNASQRQAVQQLFASREKIVGMDGVAGAGKTTTLAVVREGAEREGYTVQGFAPTSRAAQKLGEAGIETSTLQMHLARGQKPDTGERRLYVLDESSLASTKQMHEFLTRLHPNDRVLLVGDKRQHEAVEAGRPFAQLQQAGMKTVSLNQIVRQRDPELKKVVEQLAQGDVGGAIQRLEQQGRVHEFKGREERIEAIAKEYAKSPENTLVVSPDNRSRMEINQVIHAELQVRGVVSHDEHTVRTLVPRQELTGAARTWAENYEVGDVVRYSRTSKETGIGKGEYARVTDVDARSNRVTVETKDGIERSYDPRRQSGVSVYREEERAFSVGDRVQFTAPANELKIANRELAVVEHIEDGRMSLRMDDGRNVQIDAPKHPHLDHGYAVTSHSSQGQTADRVLVHVDTELAAKDLLNNRMAYVAVSRGAEDAQLFTNDRSKLWQALGRDVSQQSAHEPKVALSSELHQGIEQKQEPHHGFGLGL</sequence>
<accession>A0ABW1ZDU6</accession>
<dbReference type="NCBIfam" id="NF041492">
    <property type="entry name" value="MobF"/>
    <property type="match status" value="1"/>
</dbReference>
<gene>
    <name evidence="3" type="primary">mobF</name>
    <name evidence="3" type="ORF">ACFQBQ_17165</name>
</gene>
<dbReference type="SUPFAM" id="SSF52540">
    <property type="entry name" value="P-loop containing nucleoside triphosphate hydrolases"/>
    <property type="match status" value="2"/>
</dbReference>
<dbReference type="InterPro" id="IPR027417">
    <property type="entry name" value="P-loop_NTPase"/>
</dbReference>
<reference evidence="4" key="1">
    <citation type="journal article" date="2019" name="Int. J. Syst. Evol. Microbiol.">
        <title>The Global Catalogue of Microorganisms (GCM) 10K type strain sequencing project: providing services to taxonomists for standard genome sequencing and annotation.</title>
        <authorList>
            <consortium name="The Broad Institute Genomics Platform"/>
            <consortium name="The Broad Institute Genome Sequencing Center for Infectious Disease"/>
            <person name="Wu L."/>
            <person name="Ma J."/>
        </authorList>
    </citation>
    <scope>NUCLEOTIDE SEQUENCE [LARGE SCALE GENOMIC DNA]</scope>
    <source>
        <strain evidence="4">CGMCC 1.16026</strain>
    </source>
</reference>
<dbReference type="CDD" id="cd18809">
    <property type="entry name" value="SF1_C_RecD"/>
    <property type="match status" value="1"/>
</dbReference>
<evidence type="ECO:0000313" key="3">
    <source>
        <dbReference type="EMBL" id="MFC6647269.1"/>
    </source>
</evidence>
<dbReference type="CDD" id="cd17933">
    <property type="entry name" value="DEXSc_RecD-like"/>
    <property type="match status" value="1"/>
</dbReference>